<evidence type="ECO:0000313" key="3">
    <source>
        <dbReference type="Proteomes" id="UP000886817"/>
    </source>
</evidence>
<accession>A0A9D1WJE5</accession>
<feature type="transmembrane region" description="Helical" evidence="1">
    <location>
        <begin position="101"/>
        <end position="125"/>
    </location>
</feature>
<comment type="caution">
    <text evidence="2">The sequence shown here is derived from an EMBL/GenBank/DDBJ whole genome shotgun (WGS) entry which is preliminary data.</text>
</comment>
<evidence type="ECO:0000256" key="1">
    <source>
        <dbReference type="SAM" id="Phobius"/>
    </source>
</evidence>
<feature type="transmembrane region" description="Helical" evidence="1">
    <location>
        <begin position="145"/>
        <end position="164"/>
    </location>
</feature>
<dbReference type="AlphaFoldDB" id="A0A9D1WJE5"/>
<keyword evidence="1" id="KW-0812">Transmembrane</keyword>
<protein>
    <submittedName>
        <fullName evidence="2">Uncharacterized protein</fullName>
    </submittedName>
</protein>
<keyword evidence="1" id="KW-0472">Membrane</keyword>
<name>A0A9D1WJE5_9FIRM</name>
<dbReference type="Proteomes" id="UP000886817">
    <property type="component" value="Unassembled WGS sequence"/>
</dbReference>
<evidence type="ECO:0000313" key="2">
    <source>
        <dbReference type="EMBL" id="HIX60034.1"/>
    </source>
</evidence>
<organism evidence="2 3">
    <name type="scientific">Candidatus Blautia gallistercoris</name>
    <dbReference type="NCBI Taxonomy" id="2838490"/>
    <lineage>
        <taxon>Bacteria</taxon>
        <taxon>Bacillati</taxon>
        <taxon>Bacillota</taxon>
        <taxon>Clostridia</taxon>
        <taxon>Lachnospirales</taxon>
        <taxon>Lachnospiraceae</taxon>
        <taxon>Blautia</taxon>
    </lineage>
</organism>
<feature type="transmembrane region" description="Helical" evidence="1">
    <location>
        <begin position="226"/>
        <end position="247"/>
    </location>
</feature>
<feature type="transmembrane region" description="Helical" evidence="1">
    <location>
        <begin position="69"/>
        <end position="89"/>
    </location>
</feature>
<gene>
    <name evidence="2" type="ORF">IAA45_10025</name>
</gene>
<feature type="transmembrane region" description="Helical" evidence="1">
    <location>
        <begin position="45"/>
        <end position="63"/>
    </location>
</feature>
<proteinExistence type="predicted"/>
<dbReference type="EMBL" id="DXEX01000210">
    <property type="protein sequence ID" value="HIX60034.1"/>
    <property type="molecule type" value="Genomic_DNA"/>
</dbReference>
<reference evidence="2" key="1">
    <citation type="journal article" date="2021" name="PeerJ">
        <title>Extensive microbial diversity within the chicken gut microbiome revealed by metagenomics and culture.</title>
        <authorList>
            <person name="Gilroy R."/>
            <person name="Ravi A."/>
            <person name="Getino M."/>
            <person name="Pursley I."/>
            <person name="Horton D.L."/>
            <person name="Alikhan N.F."/>
            <person name="Baker D."/>
            <person name="Gharbi K."/>
            <person name="Hall N."/>
            <person name="Watson M."/>
            <person name="Adriaenssens E.M."/>
            <person name="Foster-Nyarko E."/>
            <person name="Jarju S."/>
            <person name="Secka A."/>
            <person name="Antonio M."/>
            <person name="Oren A."/>
            <person name="Chaudhuri R.R."/>
            <person name="La Ragione R."/>
            <person name="Hildebrand F."/>
            <person name="Pallen M.J."/>
        </authorList>
    </citation>
    <scope>NUCLEOTIDE SEQUENCE</scope>
    <source>
        <strain evidence="2">ChiSjej1B19-8411</strain>
    </source>
</reference>
<reference evidence="2" key="2">
    <citation type="submission" date="2021-04" db="EMBL/GenBank/DDBJ databases">
        <authorList>
            <person name="Gilroy R."/>
        </authorList>
    </citation>
    <scope>NUCLEOTIDE SEQUENCE</scope>
    <source>
        <strain evidence="2">ChiSjej1B19-8411</strain>
    </source>
</reference>
<feature type="transmembrane region" description="Helical" evidence="1">
    <location>
        <begin position="176"/>
        <end position="194"/>
    </location>
</feature>
<keyword evidence="1" id="KW-1133">Transmembrane helix</keyword>
<sequence length="248" mass="27016">MKVTIVASLIVCLRADKKYSKQADVEYYELEETDSTEASQDSKRASIAFIIAFVACVIWMIIFNGGLSFTIFYMICLAFVVAIFGKYNIYEAIDTFLKQGATQFPMFITLILVQVMLDTITAMGGFDALGAICQSVIPESGSQPILMIVGTLFGAFGINGAAAAQMVVIDGVFRQMVVAAGLPMLLWCMALIMGSLPSNFIYPGSVQWGVLGVCQCGDLKRIMKMCWLVSAAELALAMVYSIVMPMLF</sequence>